<keyword evidence="2" id="KW-1185">Reference proteome</keyword>
<protein>
    <submittedName>
        <fullName evidence="1">Uncharacterized protein</fullName>
    </submittedName>
</protein>
<comment type="caution">
    <text evidence="1">The sequence shown here is derived from an EMBL/GenBank/DDBJ whole genome shotgun (WGS) entry which is preliminary data.</text>
</comment>
<organism evidence="1 2">
    <name type="scientific">Melastoma candidum</name>
    <dbReference type="NCBI Taxonomy" id="119954"/>
    <lineage>
        <taxon>Eukaryota</taxon>
        <taxon>Viridiplantae</taxon>
        <taxon>Streptophyta</taxon>
        <taxon>Embryophyta</taxon>
        <taxon>Tracheophyta</taxon>
        <taxon>Spermatophyta</taxon>
        <taxon>Magnoliopsida</taxon>
        <taxon>eudicotyledons</taxon>
        <taxon>Gunneridae</taxon>
        <taxon>Pentapetalae</taxon>
        <taxon>rosids</taxon>
        <taxon>malvids</taxon>
        <taxon>Myrtales</taxon>
        <taxon>Melastomataceae</taxon>
        <taxon>Melastomatoideae</taxon>
        <taxon>Melastomateae</taxon>
        <taxon>Melastoma</taxon>
    </lineage>
</organism>
<evidence type="ECO:0000313" key="2">
    <source>
        <dbReference type="Proteomes" id="UP001057402"/>
    </source>
</evidence>
<evidence type="ECO:0000313" key="1">
    <source>
        <dbReference type="EMBL" id="KAI4318509.1"/>
    </source>
</evidence>
<name>A0ACB9M2W0_9MYRT</name>
<sequence>MIIIVVVVVVVVVAIVIIVLVVKTRGRRRRTRPAGLLPLVDGGGAASLETAEAGHGWTLFWFSLFPLAPSWPPGEEEGDGGWGSGSRQGGRGIAGLVLFLDAFLLSSFPFFVRR</sequence>
<reference evidence="2" key="1">
    <citation type="journal article" date="2023" name="Front. Plant Sci.">
        <title>Chromosomal-level genome assembly of Melastoma candidum provides insights into trichome evolution.</title>
        <authorList>
            <person name="Zhong Y."/>
            <person name="Wu W."/>
            <person name="Sun C."/>
            <person name="Zou P."/>
            <person name="Liu Y."/>
            <person name="Dai S."/>
            <person name="Zhou R."/>
        </authorList>
    </citation>
    <scope>NUCLEOTIDE SEQUENCE [LARGE SCALE GENOMIC DNA]</scope>
</reference>
<dbReference type="EMBL" id="CM042889">
    <property type="protein sequence ID" value="KAI4318509.1"/>
    <property type="molecule type" value="Genomic_DNA"/>
</dbReference>
<gene>
    <name evidence="1" type="ORF">MLD38_032204</name>
</gene>
<accession>A0ACB9M2W0</accession>
<dbReference type="Proteomes" id="UP001057402">
    <property type="component" value="Chromosome 10"/>
</dbReference>
<proteinExistence type="predicted"/>